<proteinExistence type="predicted"/>
<evidence type="ECO:0000313" key="1">
    <source>
        <dbReference type="EMBL" id="SNR76609.1"/>
    </source>
</evidence>
<reference evidence="1 2" key="1">
    <citation type="submission" date="2017-06" db="EMBL/GenBank/DDBJ databases">
        <authorList>
            <person name="Kim H.J."/>
            <person name="Triplett B.A."/>
        </authorList>
    </citation>
    <scope>NUCLEOTIDE SEQUENCE [LARGE SCALE GENOMIC DNA]</scope>
    <source>
        <strain evidence="1 2">DSM 25597</strain>
    </source>
</reference>
<accession>A0A238Z172</accession>
<protein>
    <submittedName>
        <fullName evidence="1">Uncharacterized protein</fullName>
    </submittedName>
</protein>
<dbReference type="AlphaFoldDB" id="A0A238Z172"/>
<keyword evidence="2" id="KW-1185">Reference proteome</keyword>
<evidence type="ECO:0000313" key="2">
    <source>
        <dbReference type="Proteomes" id="UP000198379"/>
    </source>
</evidence>
<dbReference type="Proteomes" id="UP000198379">
    <property type="component" value="Unassembled WGS sequence"/>
</dbReference>
<sequence>MANIYNYVIENVFSPFDRQTGNATYSELKELIPNDQLTLVEAHEKSNAPMPFSLDIEDGNNHYLIERIK</sequence>
<dbReference type="RefSeq" id="WP_089371232.1">
    <property type="nucleotide sequence ID" value="NZ_BMEP01000001.1"/>
</dbReference>
<dbReference type="EMBL" id="FZNY01000002">
    <property type="protein sequence ID" value="SNR76609.1"/>
    <property type="molecule type" value="Genomic_DNA"/>
</dbReference>
<name>A0A238Z172_9FLAO</name>
<organism evidence="1 2">
    <name type="scientific">Dokdonia pacifica</name>
    <dbReference type="NCBI Taxonomy" id="1627892"/>
    <lineage>
        <taxon>Bacteria</taxon>
        <taxon>Pseudomonadati</taxon>
        <taxon>Bacteroidota</taxon>
        <taxon>Flavobacteriia</taxon>
        <taxon>Flavobacteriales</taxon>
        <taxon>Flavobacteriaceae</taxon>
        <taxon>Dokdonia</taxon>
    </lineage>
</organism>
<gene>
    <name evidence="1" type="ORF">SAMN06265376_102493</name>
</gene>